<protein>
    <submittedName>
        <fullName evidence="3">Expressed protein</fullName>
    </submittedName>
</protein>
<evidence type="ECO:0000256" key="2">
    <source>
        <dbReference type="SAM" id="SignalP"/>
    </source>
</evidence>
<proteinExistence type="predicted"/>
<gene>
    <name evidence="3" type="ORF">CHLNCDRAFT_58047</name>
</gene>
<dbReference type="RefSeq" id="XP_005846872.1">
    <property type="nucleotide sequence ID" value="XM_005846810.1"/>
</dbReference>
<dbReference type="GeneID" id="17354384"/>
<evidence type="ECO:0000313" key="3">
    <source>
        <dbReference type="EMBL" id="EFN54770.1"/>
    </source>
</evidence>
<dbReference type="KEGG" id="cvr:CHLNCDRAFT_58047"/>
<dbReference type="Proteomes" id="UP000008141">
    <property type="component" value="Unassembled WGS sequence"/>
</dbReference>
<name>E1ZGJ8_CHLVA</name>
<dbReference type="OrthoDB" id="514239at2759"/>
<feature type="region of interest" description="Disordered" evidence="1">
    <location>
        <begin position="136"/>
        <end position="167"/>
    </location>
</feature>
<sequence>MARSAVVVAVLLALSAPAVFGQGTSSINDLLNNAALKPFVSAVISIPECLSDSALLSFDVNECPSLLRMLDALSLGNTNPAVSCELSCVEQFAKLSETCFAELMDKFSSDTTNTGRLASAFFEECDALVADSTQAAPAPSPAAAEEVSEPESAPTPEPAVAEAPEPAPVPYSSAAGTLPKALLSLLSLAAAAFALLA</sequence>
<keyword evidence="4" id="KW-1185">Reference proteome</keyword>
<evidence type="ECO:0000256" key="1">
    <source>
        <dbReference type="SAM" id="MobiDB-lite"/>
    </source>
</evidence>
<accession>E1ZGJ8</accession>
<feature type="signal peptide" evidence="2">
    <location>
        <begin position="1"/>
        <end position="21"/>
    </location>
</feature>
<feature type="chain" id="PRO_5003156413" evidence="2">
    <location>
        <begin position="22"/>
        <end position="197"/>
    </location>
</feature>
<organism evidence="4">
    <name type="scientific">Chlorella variabilis</name>
    <name type="common">Green alga</name>
    <dbReference type="NCBI Taxonomy" id="554065"/>
    <lineage>
        <taxon>Eukaryota</taxon>
        <taxon>Viridiplantae</taxon>
        <taxon>Chlorophyta</taxon>
        <taxon>core chlorophytes</taxon>
        <taxon>Trebouxiophyceae</taxon>
        <taxon>Chlorellales</taxon>
        <taxon>Chlorellaceae</taxon>
        <taxon>Chlorella clade</taxon>
        <taxon>Chlorella</taxon>
    </lineage>
</organism>
<evidence type="ECO:0000313" key="4">
    <source>
        <dbReference type="Proteomes" id="UP000008141"/>
    </source>
</evidence>
<reference evidence="3 4" key="1">
    <citation type="journal article" date="2010" name="Plant Cell">
        <title>The Chlorella variabilis NC64A genome reveals adaptation to photosymbiosis, coevolution with viruses, and cryptic sex.</title>
        <authorList>
            <person name="Blanc G."/>
            <person name="Duncan G."/>
            <person name="Agarkova I."/>
            <person name="Borodovsky M."/>
            <person name="Gurnon J."/>
            <person name="Kuo A."/>
            <person name="Lindquist E."/>
            <person name="Lucas S."/>
            <person name="Pangilinan J."/>
            <person name="Polle J."/>
            <person name="Salamov A."/>
            <person name="Terry A."/>
            <person name="Yamada T."/>
            <person name="Dunigan D.D."/>
            <person name="Grigoriev I.V."/>
            <person name="Claverie J.M."/>
            <person name="Van Etten J.L."/>
        </authorList>
    </citation>
    <scope>NUCLEOTIDE SEQUENCE [LARGE SCALE GENOMIC DNA]</scope>
    <source>
        <strain evidence="3 4">NC64A</strain>
    </source>
</reference>
<dbReference type="InParanoid" id="E1ZGJ8"/>
<keyword evidence="2" id="KW-0732">Signal</keyword>
<dbReference type="EMBL" id="GL433846">
    <property type="protein sequence ID" value="EFN54770.1"/>
    <property type="molecule type" value="Genomic_DNA"/>
</dbReference>
<dbReference type="AlphaFoldDB" id="E1ZGJ8"/>